<evidence type="ECO:0000313" key="2">
    <source>
        <dbReference type="Proteomes" id="UP000494040"/>
    </source>
</evidence>
<organism evidence="1 2">
    <name type="scientific">Cimex lectularius</name>
    <name type="common">Bed bug</name>
    <name type="synonym">Acanthia lectularia</name>
    <dbReference type="NCBI Taxonomy" id="79782"/>
    <lineage>
        <taxon>Eukaryota</taxon>
        <taxon>Metazoa</taxon>
        <taxon>Ecdysozoa</taxon>
        <taxon>Arthropoda</taxon>
        <taxon>Hexapoda</taxon>
        <taxon>Insecta</taxon>
        <taxon>Pterygota</taxon>
        <taxon>Neoptera</taxon>
        <taxon>Paraneoptera</taxon>
        <taxon>Hemiptera</taxon>
        <taxon>Heteroptera</taxon>
        <taxon>Panheteroptera</taxon>
        <taxon>Cimicomorpha</taxon>
        <taxon>Cimicidae</taxon>
        <taxon>Cimex</taxon>
    </lineage>
</organism>
<dbReference type="Proteomes" id="UP000494040">
    <property type="component" value="Unassembled WGS sequence"/>
</dbReference>
<evidence type="ECO:0000313" key="1">
    <source>
        <dbReference type="EnsemblMetazoa" id="XP_014252885.1"/>
    </source>
</evidence>
<dbReference type="KEGG" id="clec:106668523"/>
<reference evidence="1" key="1">
    <citation type="submission" date="2022-01" db="UniProtKB">
        <authorList>
            <consortium name="EnsemblMetazoa"/>
        </authorList>
    </citation>
    <scope>IDENTIFICATION</scope>
</reference>
<dbReference type="RefSeq" id="XP_014252885.1">
    <property type="nucleotide sequence ID" value="XM_014397399.2"/>
</dbReference>
<accession>A0A8I6RV37</accession>
<sequence length="252" mass="29362">MIFKRGLMIQLKYMLVKSVSGAILCRKMRTHLRITLTISFTIFFLLYKINKNQKRQLFDACPDKSLMTFQEESLARIPDLIHFYRNYTEAGKISKSELICIKAALHKHNRVYIHSENPLATGEVLRRANFSQDSLTIRLASKSIQLPIVVDILWNYGGIFLQNDVYLIQRLDDLRFHSQVKTTDGSIIAANKYDIRTGWFLDSRWYKVDGVVLERDWGALYLKEVLRTCTVKAVKLSDGQRLSRLSWIRIVN</sequence>
<proteinExistence type="predicted"/>
<dbReference type="GeneID" id="106668523"/>
<dbReference type="OrthoDB" id="409543at2759"/>
<keyword evidence="2" id="KW-1185">Reference proteome</keyword>
<dbReference type="EnsemblMetazoa" id="XM_014397399.2">
    <property type="protein sequence ID" value="XP_014252885.1"/>
    <property type="gene ID" value="LOC106668523"/>
</dbReference>
<dbReference type="AlphaFoldDB" id="A0A8I6RV37"/>
<name>A0A8I6RV37_CIMLE</name>
<protein>
    <submittedName>
        <fullName evidence="1">Uncharacterized protein</fullName>
    </submittedName>
</protein>